<feature type="region of interest" description="Disordered" evidence="1">
    <location>
        <begin position="1"/>
        <end position="29"/>
    </location>
</feature>
<keyword evidence="2" id="KW-0812">Transmembrane</keyword>
<dbReference type="Gene3D" id="1.20.1250.20">
    <property type="entry name" value="MFS general substrate transporter like domains"/>
    <property type="match status" value="1"/>
</dbReference>
<accession>A0ABT9UJ23</accession>
<comment type="caution">
    <text evidence="3">The sequence shown here is derived from an EMBL/GenBank/DDBJ whole genome shotgun (WGS) entry which is preliminary data.</text>
</comment>
<evidence type="ECO:0000256" key="2">
    <source>
        <dbReference type="SAM" id="Phobius"/>
    </source>
</evidence>
<dbReference type="Proteomes" id="UP001226389">
    <property type="component" value="Unassembled WGS sequence"/>
</dbReference>
<proteinExistence type="predicted"/>
<feature type="transmembrane region" description="Helical" evidence="2">
    <location>
        <begin position="129"/>
        <end position="149"/>
    </location>
</feature>
<sequence>MLESFMRLPRPTPPANHRHVQQSDLPPEQIHTLDPVPKGRLAACVIAFLLGSWMLAVPVALIDQLKDAPGPGPAIVSGIVIALGVATAGLGGFLFFNARDRRRPWSVALIGALAASVIAAVMSATQPGYGLLLAAPAIVAAVPALIALARDASRT</sequence>
<dbReference type="EMBL" id="JAUSSY010000009">
    <property type="protein sequence ID" value="MDQ0119643.1"/>
    <property type="molecule type" value="Genomic_DNA"/>
</dbReference>
<gene>
    <name evidence="3" type="ORF">J2T22_002838</name>
</gene>
<evidence type="ECO:0000313" key="4">
    <source>
        <dbReference type="Proteomes" id="UP001226389"/>
    </source>
</evidence>
<keyword evidence="4" id="KW-1185">Reference proteome</keyword>
<feature type="transmembrane region" description="Helical" evidence="2">
    <location>
        <begin position="41"/>
        <end position="62"/>
    </location>
</feature>
<dbReference type="RefSeq" id="WP_307491314.1">
    <property type="nucleotide sequence ID" value="NZ_JAUSSY010000009.1"/>
</dbReference>
<keyword evidence="2" id="KW-1133">Transmembrane helix</keyword>
<evidence type="ECO:0000313" key="3">
    <source>
        <dbReference type="EMBL" id="MDQ0119643.1"/>
    </source>
</evidence>
<reference evidence="3 4" key="1">
    <citation type="submission" date="2023-07" db="EMBL/GenBank/DDBJ databases">
        <title>Sorghum-associated microbial communities from plants grown in Nebraska, USA.</title>
        <authorList>
            <person name="Schachtman D."/>
        </authorList>
    </citation>
    <scope>NUCLEOTIDE SEQUENCE [LARGE SCALE GENOMIC DNA]</scope>
    <source>
        <strain evidence="3 4">DS994</strain>
    </source>
</reference>
<name>A0ABT9UJ23_9MICC</name>
<organism evidence="3 4">
    <name type="scientific">Pseudarthrobacter defluvii</name>
    <dbReference type="NCBI Taxonomy" id="410837"/>
    <lineage>
        <taxon>Bacteria</taxon>
        <taxon>Bacillati</taxon>
        <taxon>Actinomycetota</taxon>
        <taxon>Actinomycetes</taxon>
        <taxon>Micrococcales</taxon>
        <taxon>Micrococcaceae</taxon>
        <taxon>Pseudarthrobacter</taxon>
    </lineage>
</organism>
<keyword evidence="2" id="KW-0472">Membrane</keyword>
<feature type="transmembrane region" description="Helical" evidence="2">
    <location>
        <begin position="105"/>
        <end position="123"/>
    </location>
</feature>
<feature type="transmembrane region" description="Helical" evidence="2">
    <location>
        <begin position="74"/>
        <end position="96"/>
    </location>
</feature>
<dbReference type="InterPro" id="IPR036259">
    <property type="entry name" value="MFS_trans_sf"/>
</dbReference>
<protein>
    <submittedName>
        <fullName evidence="3">Peptidoglycan/LPS O-acetylase OafA/YrhL</fullName>
    </submittedName>
</protein>
<evidence type="ECO:0000256" key="1">
    <source>
        <dbReference type="SAM" id="MobiDB-lite"/>
    </source>
</evidence>
<dbReference type="SUPFAM" id="SSF103473">
    <property type="entry name" value="MFS general substrate transporter"/>
    <property type="match status" value="1"/>
</dbReference>